<comment type="caution">
    <text evidence="3">The sequence shown here is derived from an EMBL/GenBank/DDBJ whole genome shotgun (WGS) entry which is preliminary data.</text>
</comment>
<dbReference type="InterPro" id="IPR050129">
    <property type="entry name" value="Zn_alcohol_dh"/>
</dbReference>
<proteinExistence type="predicted"/>
<organism evidence="3">
    <name type="scientific">bioreactor metagenome</name>
    <dbReference type="NCBI Taxonomy" id="1076179"/>
    <lineage>
        <taxon>unclassified sequences</taxon>
        <taxon>metagenomes</taxon>
        <taxon>ecological metagenomes</taxon>
    </lineage>
</organism>
<dbReference type="Pfam" id="PF00107">
    <property type="entry name" value="ADH_zinc_N"/>
    <property type="match status" value="1"/>
</dbReference>
<dbReference type="SUPFAM" id="SSF51735">
    <property type="entry name" value="NAD(P)-binding Rossmann-fold domains"/>
    <property type="match status" value="1"/>
</dbReference>
<dbReference type="PANTHER" id="PTHR43401:SF2">
    <property type="entry name" value="L-THREONINE 3-DEHYDROGENASE"/>
    <property type="match status" value="1"/>
</dbReference>
<reference evidence="3" key="1">
    <citation type="submission" date="2019-08" db="EMBL/GenBank/DDBJ databases">
        <authorList>
            <person name="Kucharzyk K."/>
            <person name="Murdoch R.W."/>
            <person name="Higgins S."/>
            <person name="Loffler F."/>
        </authorList>
    </citation>
    <scope>NUCLEOTIDE SEQUENCE</scope>
</reference>
<dbReference type="Gene3D" id="3.90.180.10">
    <property type="entry name" value="Medium-chain alcohol dehydrogenases, catalytic domain"/>
    <property type="match status" value="1"/>
</dbReference>
<evidence type="ECO:0000259" key="2">
    <source>
        <dbReference type="Pfam" id="PF00107"/>
    </source>
</evidence>
<dbReference type="AlphaFoldDB" id="A0A645CYV7"/>
<dbReference type="InterPro" id="IPR013149">
    <property type="entry name" value="ADH-like_C"/>
</dbReference>
<dbReference type="InterPro" id="IPR036291">
    <property type="entry name" value="NAD(P)-bd_dom_sf"/>
</dbReference>
<feature type="domain" description="Alcohol dehydrogenase-like C-terminal" evidence="2">
    <location>
        <begin position="27"/>
        <end position="139"/>
    </location>
</feature>
<keyword evidence="1 3" id="KW-0560">Oxidoreductase</keyword>
<evidence type="ECO:0000256" key="1">
    <source>
        <dbReference type="ARBA" id="ARBA00023002"/>
    </source>
</evidence>
<dbReference type="GO" id="GO:0016491">
    <property type="term" value="F:oxidoreductase activity"/>
    <property type="evidence" value="ECO:0007669"/>
    <property type="project" value="UniProtKB-KW"/>
</dbReference>
<dbReference type="PANTHER" id="PTHR43401">
    <property type="entry name" value="L-THREONINE 3-DEHYDROGENASE"/>
    <property type="match status" value="1"/>
</dbReference>
<gene>
    <name evidence="3" type="ORF">SDC9_129096</name>
</gene>
<protein>
    <submittedName>
        <fullName evidence="3">D-arabitol-phosphate dehydrogenase</fullName>
        <ecNumber evidence="3">1.1.1.301</ecNumber>
    </submittedName>
</protein>
<dbReference type="EC" id="1.1.1.301" evidence="3"/>
<name>A0A645CYV7_9ZZZZ</name>
<dbReference type="Gene3D" id="3.40.50.720">
    <property type="entry name" value="NAD(P)-binding Rossmann-like Domain"/>
    <property type="match status" value="1"/>
</dbReference>
<sequence>MACGIHATNIVGDVEGKTVVVIGPGIIGLSAFFAAKLKGAAKILVVGIGTDRRALIEKNGGEYFDTAKGNLLEYVEKWTDGNLADVVYECVGIQPTLNNAIVVTKPGGKIMVMGVFEKPPVVDLNTLQEAERTILTSQAHIDEIATALEYIRDGKINTEELVTGEVTQITLLRTGLRSL</sequence>
<dbReference type="EMBL" id="VSSQ01031229">
    <property type="protein sequence ID" value="MPM82038.1"/>
    <property type="molecule type" value="Genomic_DNA"/>
</dbReference>
<evidence type="ECO:0000313" key="3">
    <source>
        <dbReference type="EMBL" id="MPM82038.1"/>
    </source>
</evidence>
<accession>A0A645CYV7</accession>